<dbReference type="Proteomes" id="UP000593892">
    <property type="component" value="Chromosome"/>
</dbReference>
<dbReference type="EMBL" id="CP063849">
    <property type="protein sequence ID" value="QOY86664.1"/>
    <property type="molecule type" value="Genomic_DNA"/>
</dbReference>
<dbReference type="Gene3D" id="3.10.310.10">
    <property type="entry name" value="Diaminopimelate Epimerase, Chain A, domain 1"/>
    <property type="match status" value="2"/>
</dbReference>
<dbReference type="PIRSF" id="PIRSF016184">
    <property type="entry name" value="PhzC_PhzF"/>
    <property type="match status" value="1"/>
</dbReference>
<dbReference type="InterPro" id="IPR003719">
    <property type="entry name" value="Phenazine_PhzF-like"/>
</dbReference>
<name>A0A7S7SJ03_PALFE</name>
<dbReference type="KEGG" id="pfer:IRI77_28320"/>
<evidence type="ECO:0000313" key="4">
    <source>
        <dbReference type="Proteomes" id="UP000593892"/>
    </source>
</evidence>
<dbReference type="GO" id="GO:0016853">
    <property type="term" value="F:isomerase activity"/>
    <property type="evidence" value="ECO:0007669"/>
    <property type="project" value="TreeGrafter"/>
</dbReference>
<sequence length="314" mass="34547">MLSRREFHALSALTSMSANAPVRTFAFEWWDVFTTQPLTGNQLAVFPDASGLTDADMQRIAREMNLSETTFVLPRDKATEANQGVKVRIFTREQEIPFGGHPALGTACLLRERVGDLVKLDLGVGPVPVSFTKQPSGLVFGDMLQADPVFAESHEPARIAPLLGLWVEDLDTSLPIQNVSTGRPNLIVMLRSLDAIRRLKVNWSEARAYFASGDTQRGFYVMTREVETPGVFLHARKPSAAQEDPATGSAAGCAIAWLVRHGLVESGQRVRFEQGIEMKRPGELHVSAVKSGDRIHEVRVGGYCVRVMQGHLTL</sequence>
<evidence type="ECO:0000313" key="3">
    <source>
        <dbReference type="EMBL" id="QOY86664.1"/>
    </source>
</evidence>
<proteinExistence type="inferred from homology"/>
<dbReference type="NCBIfam" id="TIGR00654">
    <property type="entry name" value="PhzF_family"/>
    <property type="match status" value="1"/>
</dbReference>
<evidence type="ECO:0000256" key="2">
    <source>
        <dbReference type="PIRSR" id="PIRSR016184-1"/>
    </source>
</evidence>
<protein>
    <submittedName>
        <fullName evidence="3">PhzF family phenazine biosynthesis protein</fullName>
    </submittedName>
</protein>
<dbReference type="PANTHER" id="PTHR13774:SF32">
    <property type="entry name" value="ANTISENSE-ENHANCING SEQUENCE 1"/>
    <property type="match status" value="1"/>
</dbReference>
<comment type="similarity">
    <text evidence="1">Belongs to the PhzF family.</text>
</comment>
<feature type="active site" evidence="2">
    <location>
        <position position="68"/>
    </location>
</feature>
<evidence type="ECO:0000256" key="1">
    <source>
        <dbReference type="ARBA" id="ARBA00008270"/>
    </source>
</evidence>
<dbReference type="PANTHER" id="PTHR13774">
    <property type="entry name" value="PHENAZINE BIOSYNTHESIS PROTEIN"/>
    <property type="match status" value="1"/>
</dbReference>
<gene>
    <name evidence="3" type="ORF">IRI77_28320</name>
</gene>
<keyword evidence="4" id="KW-1185">Reference proteome</keyword>
<dbReference type="GO" id="GO:0005737">
    <property type="term" value="C:cytoplasm"/>
    <property type="evidence" value="ECO:0007669"/>
    <property type="project" value="TreeGrafter"/>
</dbReference>
<organism evidence="3 4">
    <name type="scientific">Paludibaculum fermentans</name>
    <dbReference type="NCBI Taxonomy" id="1473598"/>
    <lineage>
        <taxon>Bacteria</taxon>
        <taxon>Pseudomonadati</taxon>
        <taxon>Acidobacteriota</taxon>
        <taxon>Terriglobia</taxon>
        <taxon>Bryobacterales</taxon>
        <taxon>Bryobacteraceae</taxon>
        <taxon>Paludibaculum</taxon>
    </lineage>
</organism>
<reference evidence="3 4" key="1">
    <citation type="submission" date="2020-10" db="EMBL/GenBank/DDBJ databases">
        <title>Complete genome sequence of Paludibaculum fermentans P105T, a facultatively anaerobic acidobacterium capable of dissimilatory Fe(III) reduction.</title>
        <authorList>
            <person name="Dedysh S.N."/>
            <person name="Beletsky A.V."/>
            <person name="Kulichevskaya I.S."/>
            <person name="Mardanov A.V."/>
            <person name="Ravin N.V."/>
        </authorList>
    </citation>
    <scope>NUCLEOTIDE SEQUENCE [LARGE SCALE GENOMIC DNA]</scope>
    <source>
        <strain evidence="3 4">P105</strain>
    </source>
</reference>
<dbReference type="AlphaFoldDB" id="A0A7S7SJ03"/>
<dbReference type="Pfam" id="PF02567">
    <property type="entry name" value="PhzC-PhzF"/>
    <property type="match status" value="1"/>
</dbReference>
<accession>A0A7S7SJ03</accession>
<dbReference type="RefSeq" id="WP_194448333.1">
    <property type="nucleotide sequence ID" value="NZ_CP063849.1"/>
</dbReference>
<dbReference type="SUPFAM" id="SSF54506">
    <property type="entry name" value="Diaminopimelate epimerase-like"/>
    <property type="match status" value="1"/>
</dbReference>